<comment type="function">
    <text evidence="2">Pyridoxal 5'-phosphate (PLP)-binding protein, which is involved in PLP homeostasis.</text>
</comment>
<evidence type="ECO:0000259" key="5">
    <source>
        <dbReference type="Pfam" id="PF01168"/>
    </source>
</evidence>
<dbReference type="EMBL" id="VMHM01000019">
    <property type="protein sequence ID" value="TSJ92968.1"/>
    <property type="molecule type" value="Genomic_DNA"/>
</dbReference>
<dbReference type="AlphaFoldDB" id="A0A556RVR0"/>
<comment type="similarity">
    <text evidence="2 4">Belongs to the pyridoxal phosphate-binding protein YggS/PROSC family.</text>
</comment>
<evidence type="ECO:0000256" key="3">
    <source>
        <dbReference type="PIRSR" id="PIRSR004848-1"/>
    </source>
</evidence>
<dbReference type="Gene3D" id="3.20.20.10">
    <property type="entry name" value="Alanine racemase"/>
    <property type="match status" value="1"/>
</dbReference>
<dbReference type="PANTHER" id="PTHR10146">
    <property type="entry name" value="PROLINE SYNTHETASE CO-TRANSCRIBED BACTERIAL HOMOLOG PROTEIN"/>
    <property type="match status" value="1"/>
</dbReference>
<evidence type="ECO:0000256" key="2">
    <source>
        <dbReference type="HAMAP-Rule" id="MF_02087"/>
    </source>
</evidence>
<dbReference type="PIRSF" id="PIRSF004848">
    <property type="entry name" value="YBL036c_PLPDEIII"/>
    <property type="match status" value="1"/>
</dbReference>
<evidence type="ECO:0000313" key="6">
    <source>
        <dbReference type="EMBL" id="TSJ92968.1"/>
    </source>
</evidence>
<gene>
    <name evidence="6" type="ORF">FPQ15_12690</name>
</gene>
<comment type="cofactor">
    <cofactor evidence="3">
        <name>pyridoxal 5'-phosphate</name>
        <dbReference type="ChEBI" id="CHEBI:597326"/>
    </cofactor>
</comment>
<dbReference type="InterPro" id="IPR001608">
    <property type="entry name" value="Ala_racemase_N"/>
</dbReference>
<keyword evidence="1 2" id="KW-0663">Pyridoxal phosphate</keyword>
<dbReference type="Pfam" id="PF01168">
    <property type="entry name" value="Ala_racemase_N"/>
    <property type="match status" value="1"/>
</dbReference>
<dbReference type="NCBIfam" id="TIGR00044">
    <property type="entry name" value="YggS family pyridoxal phosphate-dependent enzyme"/>
    <property type="match status" value="1"/>
</dbReference>
<organism evidence="6 7">
    <name type="scientific">Gilliamella apicola</name>
    <dbReference type="NCBI Taxonomy" id="1196095"/>
    <lineage>
        <taxon>Bacteria</taxon>
        <taxon>Pseudomonadati</taxon>
        <taxon>Pseudomonadota</taxon>
        <taxon>Gammaproteobacteria</taxon>
        <taxon>Orbales</taxon>
        <taxon>Orbaceae</taxon>
        <taxon>Gilliamella</taxon>
    </lineage>
</organism>
<dbReference type="InterPro" id="IPR011078">
    <property type="entry name" value="PyrdxlP_homeostasis"/>
</dbReference>
<dbReference type="HAMAP" id="MF_02087">
    <property type="entry name" value="PLP_homeostasis"/>
    <property type="match status" value="1"/>
</dbReference>
<dbReference type="SUPFAM" id="SSF51419">
    <property type="entry name" value="PLP-binding barrel"/>
    <property type="match status" value="1"/>
</dbReference>
<proteinExistence type="inferred from homology"/>
<reference evidence="6 7" key="1">
    <citation type="submission" date="2019-07" db="EMBL/GenBank/DDBJ databases">
        <title>Gilliamella genomes.</title>
        <authorList>
            <person name="Zheng H."/>
        </authorList>
    </citation>
    <scope>NUCLEOTIDE SEQUENCE [LARGE SCALE GENOMIC DNA]</scope>
    <source>
        <strain evidence="6 7">W8127</strain>
    </source>
</reference>
<dbReference type="GO" id="GO:0030170">
    <property type="term" value="F:pyridoxal phosphate binding"/>
    <property type="evidence" value="ECO:0007669"/>
    <property type="project" value="UniProtKB-UniRule"/>
</dbReference>
<sequence>MNTVQDNLLNIKNEIKKIAKECGRDPNTIQLIAVSKTKPVEQIMEAINAGQLAFGENYVQEGIEKIQYFEKHMPNNDLIWHFIGPLQSNKSKLVAEHFDWMHTIDRFKIAQRLSDQRPNHMAKLNVLIQVNISQEASKSGVKPEEVTELVKQIVALPNLNLRGLMAIPEIENDYDKQLKVFTKMQQLLHSLQKDYPFMDTLSMGMSGDMPAAINAGSTMVRIGTAIFGARQYL</sequence>
<feature type="modified residue" description="N6-(pyridoxal phosphate)lysine" evidence="2 3">
    <location>
        <position position="36"/>
    </location>
</feature>
<dbReference type="RefSeq" id="WP_144093167.1">
    <property type="nucleotide sequence ID" value="NZ_VMHM01000019.1"/>
</dbReference>
<dbReference type="FunFam" id="3.20.20.10:FF:000004">
    <property type="entry name" value="Pyridoxal phosphate homeostasis protein"/>
    <property type="match status" value="1"/>
</dbReference>
<comment type="caution">
    <text evidence="6">The sequence shown here is derived from an EMBL/GenBank/DDBJ whole genome shotgun (WGS) entry which is preliminary data.</text>
</comment>
<dbReference type="InterPro" id="IPR029066">
    <property type="entry name" value="PLP-binding_barrel"/>
</dbReference>
<dbReference type="PROSITE" id="PS01211">
    <property type="entry name" value="UPF0001"/>
    <property type="match status" value="1"/>
</dbReference>
<accession>A0A556RVR0</accession>
<feature type="domain" description="Alanine racemase N-terminal" evidence="5">
    <location>
        <begin position="8"/>
        <end position="230"/>
    </location>
</feature>
<dbReference type="CDD" id="cd06824">
    <property type="entry name" value="PLPDE_III_Yggs_like"/>
    <property type="match status" value="1"/>
</dbReference>
<dbReference type="PANTHER" id="PTHR10146:SF14">
    <property type="entry name" value="PYRIDOXAL PHOSPHATE HOMEOSTASIS PROTEIN"/>
    <property type="match status" value="1"/>
</dbReference>
<evidence type="ECO:0000256" key="4">
    <source>
        <dbReference type="RuleBase" id="RU004514"/>
    </source>
</evidence>
<name>A0A556RVR0_9GAMM</name>
<protein>
    <recommendedName>
        <fullName evidence="2">Pyridoxal phosphate homeostasis protein</fullName>
        <shortName evidence="2">PLP homeostasis protein</shortName>
    </recommendedName>
</protein>
<dbReference type="Proteomes" id="UP000319483">
    <property type="component" value="Unassembled WGS sequence"/>
</dbReference>
<evidence type="ECO:0000256" key="1">
    <source>
        <dbReference type="ARBA" id="ARBA00022898"/>
    </source>
</evidence>
<evidence type="ECO:0000313" key="7">
    <source>
        <dbReference type="Proteomes" id="UP000319483"/>
    </source>
</evidence>